<comment type="caution">
    <text evidence="8">The sequence shown here is derived from an EMBL/GenBank/DDBJ whole genome shotgun (WGS) entry which is preliminary data.</text>
</comment>
<keyword evidence="7" id="KW-0520">NAD</keyword>
<protein>
    <recommendedName>
        <fullName evidence="7">NAD(P)(+)--arginine ADP-ribosyltransferase</fullName>
        <ecNumber evidence="7">2.4.2.31</ecNumber>
    </recommendedName>
    <alternativeName>
        <fullName evidence="7">Mono(ADP-ribosyl)transferase</fullName>
    </alternativeName>
</protein>
<evidence type="ECO:0000256" key="4">
    <source>
        <dbReference type="ARBA" id="ARBA00022695"/>
    </source>
</evidence>
<dbReference type="Pfam" id="PF01129">
    <property type="entry name" value="ART"/>
    <property type="match status" value="1"/>
</dbReference>
<organism evidence="8 9">
    <name type="scientific">Rotaria sordida</name>
    <dbReference type="NCBI Taxonomy" id="392033"/>
    <lineage>
        <taxon>Eukaryota</taxon>
        <taxon>Metazoa</taxon>
        <taxon>Spiralia</taxon>
        <taxon>Gnathifera</taxon>
        <taxon>Rotifera</taxon>
        <taxon>Eurotatoria</taxon>
        <taxon>Bdelloidea</taxon>
        <taxon>Philodinida</taxon>
        <taxon>Philodinidae</taxon>
        <taxon>Rotaria</taxon>
    </lineage>
</organism>
<dbReference type="GO" id="GO:0106274">
    <property type="term" value="F:NAD+-protein-arginine ADP-ribosyltransferase activity"/>
    <property type="evidence" value="ECO:0007669"/>
    <property type="project" value="UniProtKB-EC"/>
</dbReference>
<dbReference type="Proteomes" id="UP000663874">
    <property type="component" value="Unassembled WGS sequence"/>
</dbReference>
<dbReference type="SUPFAM" id="SSF56399">
    <property type="entry name" value="ADP-ribosylation"/>
    <property type="match status" value="1"/>
</dbReference>
<evidence type="ECO:0000313" key="9">
    <source>
        <dbReference type="Proteomes" id="UP000663874"/>
    </source>
</evidence>
<dbReference type="SMART" id="SM00698">
    <property type="entry name" value="MORN"/>
    <property type="match status" value="11"/>
</dbReference>
<accession>A0A819M5J3</accession>
<comment type="catalytic activity">
    <reaction evidence="6 7">
        <text>L-arginyl-[protein] + NAD(+) = N(omega)-(ADP-D-ribosyl)-L-arginyl-[protein] + nicotinamide + H(+)</text>
        <dbReference type="Rhea" id="RHEA:19149"/>
        <dbReference type="Rhea" id="RHEA-COMP:10532"/>
        <dbReference type="Rhea" id="RHEA-COMP:15087"/>
        <dbReference type="ChEBI" id="CHEBI:15378"/>
        <dbReference type="ChEBI" id="CHEBI:17154"/>
        <dbReference type="ChEBI" id="CHEBI:29965"/>
        <dbReference type="ChEBI" id="CHEBI:57540"/>
        <dbReference type="ChEBI" id="CHEBI:142554"/>
        <dbReference type="EC" id="2.4.2.31"/>
    </reaction>
</comment>
<dbReference type="InterPro" id="IPR003409">
    <property type="entry name" value="MORN"/>
</dbReference>
<evidence type="ECO:0000256" key="6">
    <source>
        <dbReference type="ARBA" id="ARBA00047597"/>
    </source>
</evidence>
<evidence type="ECO:0000256" key="2">
    <source>
        <dbReference type="ARBA" id="ARBA00022676"/>
    </source>
</evidence>
<evidence type="ECO:0000256" key="7">
    <source>
        <dbReference type="RuleBase" id="RU361228"/>
    </source>
</evidence>
<name>A0A819M5J3_9BILA</name>
<dbReference type="SUPFAM" id="SSF82185">
    <property type="entry name" value="Histone H3 K4-specific methyltransferase SET7/9 N-terminal domain"/>
    <property type="match status" value="3"/>
</dbReference>
<keyword evidence="5" id="KW-0677">Repeat</keyword>
<keyword evidence="2 7" id="KW-0328">Glycosyltransferase</keyword>
<evidence type="ECO:0000256" key="3">
    <source>
        <dbReference type="ARBA" id="ARBA00022679"/>
    </source>
</evidence>
<keyword evidence="3 7" id="KW-0808">Transferase</keyword>
<dbReference type="PANTHER" id="PTHR23084">
    <property type="entry name" value="PHOSPHATIDYLINOSITOL-4-PHOSPHATE 5-KINASE RELATED"/>
    <property type="match status" value="1"/>
</dbReference>
<dbReference type="PROSITE" id="PS51996">
    <property type="entry name" value="TR_MART"/>
    <property type="match status" value="1"/>
</dbReference>
<proteinExistence type="inferred from homology"/>
<keyword evidence="4" id="KW-0548">Nucleotidyltransferase</keyword>
<sequence length="546" mass="61386">MYRFTDVESTPKRLTSVYGYLAHELLPLQKALEPISSQINQLDRFSKIAKNECHFPSEHGLTRDESAAIFLYTMEWGKNSLYQVMNRALRAEDRSSLKPWFGYLKLFDTAVQKLPIVRKNLWRGVATDIAKNFKKGDEFTWWTISSCSTSVNMIKDFLGSSSTLFLIEAVNGKDISRYTNYSSESEVILCPGTRLRVISDPLDQPYMHIVHLQEVTDETEDQFTTHFNAMAVTSSSKTESIPTSINVQSSHIQIVTDKSGNRYEGELKEGKKHGKGTMNYANNDKYSGDWVDDVRTGQGVYVYAGGSHYEGQYKDNKKHGKGTFVWGSDTKCAGDKYTGDWVDGVRAGQGVYVDGSGSRYEGQYKDNKKHGKGTFVWGPDTKYAGDKYTGDWVDDVRTGQGVYVYAGGSRYEGQYKYNTEHGKGTLVWGPDTKWAGDKYTGDWVDGVRAGQGVYVYANEQFSGQYKDNKEHGKGTFVWGPDTKWAGDKYTGDWVDGVRAGQGVYVYANGNRYEGQFKDGKLHGRGKMKYANGTIKEGMWSNNTFVG</sequence>
<evidence type="ECO:0000256" key="5">
    <source>
        <dbReference type="ARBA" id="ARBA00022737"/>
    </source>
</evidence>
<dbReference type="Gene3D" id="3.90.176.10">
    <property type="entry name" value="Toxin ADP-ribosyltransferase, Chain A, domain 1"/>
    <property type="match status" value="1"/>
</dbReference>
<reference evidence="8" key="1">
    <citation type="submission" date="2021-02" db="EMBL/GenBank/DDBJ databases">
        <authorList>
            <person name="Nowell W R."/>
        </authorList>
    </citation>
    <scope>NUCLEOTIDE SEQUENCE</scope>
</reference>
<comment type="similarity">
    <text evidence="1 7">Belongs to the Arg-specific ADP-ribosyltransferase family.</text>
</comment>
<evidence type="ECO:0000256" key="1">
    <source>
        <dbReference type="ARBA" id="ARBA00009558"/>
    </source>
</evidence>
<dbReference type="EMBL" id="CAJOBE010005466">
    <property type="protein sequence ID" value="CAF3974105.1"/>
    <property type="molecule type" value="Genomic_DNA"/>
</dbReference>
<dbReference type="Gene3D" id="2.20.110.10">
    <property type="entry name" value="Histone H3 K4-specific methyltransferase SET7/9 N-terminal domain"/>
    <property type="match status" value="5"/>
</dbReference>
<dbReference type="EC" id="2.4.2.31" evidence="7"/>
<dbReference type="PANTHER" id="PTHR23084:SF263">
    <property type="entry name" value="MORN REPEAT-CONTAINING PROTEIN 1"/>
    <property type="match status" value="1"/>
</dbReference>
<gene>
    <name evidence="8" type="ORF">FNK824_LOCUS24498</name>
</gene>
<keyword evidence="7" id="KW-0521">NADP</keyword>
<dbReference type="InterPro" id="IPR000768">
    <property type="entry name" value="ART"/>
</dbReference>
<dbReference type="GO" id="GO:0016779">
    <property type="term" value="F:nucleotidyltransferase activity"/>
    <property type="evidence" value="ECO:0007669"/>
    <property type="project" value="UniProtKB-KW"/>
</dbReference>
<dbReference type="Pfam" id="PF02493">
    <property type="entry name" value="MORN"/>
    <property type="match status" value="11"/>
</dbReference>
<evidence type="ECO:0000313" key="8">
    <source>
        <dbReference type="EMBL" id="CAF3974105.1"/>
    </source>
</evidence>
<dbReference type="AlphaFoldDB" id="A0A819M5J3"/>